<dbReference type="GO" id="GO:0017004">
    <property type="term" value="P:cytochrome complex assembly"/>
    <property type="evidence" value="ECO:0007669"/>
    <property type="project" value="UniProtKB-KW"/>
</dbReference>
<evidence type="ECO:0000256" key="2">
    <source>
        <dbReference type="ARBA" id="ARBA00022748"/>
    </source>
</evidence>
<accession>A0A5M8NTP3</accession>
<dbReference type="GO" id="GO:0030313">
    <property type="term" value="C:cell envelope"/>
    <property type="evidence" value="ECO:0007669"/>
    <property type="project" value="UniProtKB-SubCell"/>
</dbReference>
<comment type="subcellular location">
    <subcellularLocation>
        <location evidence="1">Cell envelope</location>
    </subcellularLocation>
</comment>
<keyword evidence="3" id="KW-1015">Disulfide bond</keyword>
<evidence type="ECO:0000259" key="5">
    <source>
        <dbReference type="PROSITE" id="PS51352"/>
    </source>
</evidence>
<protein>
    <submittedName>
        <fullName evidence="6">Thiol-disulfide oxidoreductase ResA</fullName>
    </submittedName>
</protein>
<keyword evidence="4" id="KW-0676">Redox-active center</keyword>
<organism evidence="6 7">
    <name type="scientific">Candidatus Ordinivivax streblomastigis</name>
    <dbReference type="NCBI Taxonomy" id="2540710"/>
    <lineage>
        <taxon>Bacteria</taxon>
        <taxon>Pseudomonadati</taxon>
        <taxon>Bacteroidota</taxon>
        <taxon>Bacteroidia</taxon>
        <taxon>Bacteroidales</taxon>
        <taxon>Candidatus Ordinivivax</taxon>
    </lineage>
</organism>
<proteinExistence type="predicted"/>
<dbReference type="GO" id="GO:0016209">
    <property type="term" value="F:antioxidant activity"/>
    <property type="evidence" value="ECO:0007669"/>
    <property type="project" value="InterPro"/>
</dbReference>
<dbReference type="Proteomes" id="UP000324575">
    <property type="component" value="Unassembled WGS sequence"/>
</dbReference>
<dbReference type="InterPro" id="IPR036249">
    <property type="entry name" value="Thioredoxin-like_sf"/>
</dbReference>
<dbReference type="AlphaFoldDB" id="A0A5M8NTP3"/>
<evidence type="ECO:0000313" key="6">
    <source>
        <dbReference type="EMBL" id="KAA6300421.1"/>
    </source>
</evidence>
<dbReference type="PANTHER" id="PTHR42852:SF6">
    <property type="entry name" value="THIOL:DISULFIDE INTERCHANGE PROTEIN DSBE"/>
    <property type="match status" value="1"/>
</dbReference>
<dbReference type="PANTHER" id="PTHR42852">
    <property type="entry name" value="THIOL:DISULFIDE INTERCHANGE PROTEIN DSBE"/>
    <property type="match status" value="1"/>
</dbReference>
<evidence type="ECO:0000256" key="4">
    <source>
        <dbReference type="ARBA" id="ARBA00023284"/>
    </source>
</evidence>
<name>A0A5M8NTP3_9BACT</name>
<dbReference type="InterPro" id="IPR025380">
    <property type="entry name" value="DUF4369"/>
</dbReference>
<dbReference type="InterPro" id="IPR013766">
    <property type="entry name" value="Thioredoxin_domain"/>
</dbReference>
<dbReference type="Pfam" id="PF14289">
    <property type="entry name" value="DUF4369"/>
    <property type="match status" value="1"/>
</dbReference>
<dbReference type="PROSITE" id="PS51352">
    <property type="entry name" value="THIOREDOXIN_2"/>
    <property type="match status" value="1"/>
</dbReference>
<keyword evidence="2" id="KW-0201">Cytochrome c-type biogenesis</keyword>
<dbReference type="EMBL" id="SNRX01000084">
    <property type="protein sequence ID" value="KAA6300421.1"/>
    <property type="molecule type" value="Genomic_DNA"/>
</dbReference>
<evidence type="ECO:0000313" key="7">
    <source>
        <dbReference type="Proteomes" id="UP000324575"/>
    </source>
</evidence>
<gene>
    <name evidence="6" type="ORF">EZS26_003432</name>
</gene>
<feature type="domain" description="Thioredoxin" evidence="5">
    <location>
        <begin position="183"/>
        <end position="320"/>
    </location>
</feature>
<evidence type="ECO:0000256" key="3">
    <source>
        <dbReference type="ARBA" id="ARBA00023157"/>
    </source>
</evidence>
<reference evidence="6 7" key="1">
    <citation type="submission" date="2019-03" db="EMBL/GenBank/DDBJ databases">
        <title>Single cell metagenomics reveals metabolic interactions within the superorganism composed of flagellate Streblomastix strix and complex community of Bacteroidetes bacteria on its surface.</title>
        <authorList>
            <person name="Treitli S.C."/>
            <person name="Kolisko M."/>
            <person name="Husnik F."/>
            <person name="Keeling P."/>
            <person name="Hampl V."/>
        </authorList>
    </citation>
    <scope>NUCLEOTIDE SEQUENCE [LARGE SCALE GENOMIC DNA]</scope>
    <source>
        <strain evidence="6">St1</strain>
    </source>
</reference>
<dbReference type="InterPro" id="IPR000866">
    <property type="entry name" value="AhpC/TSA"/>
</dbReference>
<sequence>MILFSACSDQQKGCVLEGEIHGLINPAIYVVSMSETNTKIDTLLTQEGKFQYTAFCDSLQPYVIYMEEASTYFTVWAKNGEKIRISGDVAAPEFIQVKGNETNDLLTAFRTDSSADKTRIQSAVIFIKAHPSSIAALVLIQDYLIQTEDAELLGKSLALIESPARENPLFKRLESYHQLLLQTAVGASAPDFSVVDTQGDTLTLSSFKDQYVLLAFGASTCESCNKDCSALKKIHQKQAKKKIAVLSLVFDEDRNAGKKSPPECKITWKQAVDSYGLASPLIRTYNIHSLPDYFLLDSNHHILLAHATLNEIETILAAKY</sequence>
<dbReference type="InterPro" id="IPR050553">
    <property type="entry name" value="Thioredoxin_ResA/DsbE_sf"/>
</dbReference>
<dbReference type="SUPFAM" id="SSF52833">
    <property type="entry name" value="Thioredoxin-like"/>
    <property type="match status" value="1"/>
</dbReference>
<dbReference type="GO" id="GO:0016491">
    <property type="term" value="F:oxidoreductase activity"/>
    <property type="evidence" value="ECO:0007669"/>
    <property type="project" value="InterPro"/>
</dbReference>
<dbReference type="Gene3D" id="3.40.30.10">
    <property type="entry name" value="Glutaredoxin"/>
    <property type="match status" value="1"/>
</dbReference>
<comment type="caution">
    <text evidence="6">The sequence shown here is derived from an EMBL/GenBank/DDBJ whole genome shotgun (WGS) entry which is preliminary data.</text>
</comment>
<evidence type="ECO:0000256" key="1">
    <source>
        <dbReference type="ARBA" id="ARBA00004196"/>
    </source>
</evidence>
<dbReference type="Pfam" id="PF00578">
    <property type="entry name" value="AhpC-TSA"/>
    <property type="match status" value="1"/>
</dbReference>
<dbReference type="CDD" id="cd02966">
    <property type="entry name" value="TlpA_like_family"/>
    <property type="match status" value="1"/>
</dbReference>